<gene>
    <name evidence="1" type="ORF">APICC_09408</name>
</gene>
<dbReference type="AlphaFoldDB" id="A0A2A3E3V6"/>
<dbReference type="Proteomes" id="UP000242457">
    <property type="component" value="Unassembled WGS sequence"/>
</dbReference>
<organism evidence="1 2">
    <name type="scientific">Apis cerana cerana</name>
    <name type="common">Oriental honeybee</name>
    <dbReference type="NCBI Taxonomy" id="94128"/>
    <lineage>
        <taxon>Eukaryota</taxon>
        <taxon>Metazoa</taxon>
        <taxon>Ecdysozoa</taxon>
        <taxon>Arthropoda</taxon>
        <taxon>Hexapoda</taxon>
        <taxon>Insecta</taxon>
        <taxon>Pterygota</taxon>
        <taxon>Neoptera</taxon>
        <taxon>Endopterygota</taxon>
        <taxon>Hymenoptera</taxon>
        <taxon>Apocrita</taxon>
        <taxon>Aculeata</taxon>
        <taxon>Apoidea</taxon>
        <taxon>Anthophila</taxon>
        <taxon>Apidae</taxon>
        <taxon>Apis</taxon>
    </lineage>
</organism>
<dbReference type="OrthoDB" id="10602573at2759"/>
<dbReference type="EMBL" id="KZ288387">
    <property type="protein sequence ID" value="PBC26407.1"/>
    <property type="molecule type" value="Genomic_DNA"/>
</dbReference>
<sequence length="310" mass="35100">MKISWPIRIACRTDRQERFERRSSKQIVLSLFVKTSAECFSNQIKKLEALIKKFVSTKNYWQRLERVLRSKHSGAEVCKKYRQKQGQRRNYEDIAQGWNICCGRPPKKRGHLIAAEIGLITSKYQSSSCGKTTSLSSRSSDASPVTIGIEQVQEQNLLEQKSFVPDENNQFIERQQSIFARNPFIVTPVKLTSEVTSTAEAASEVPGAIKTTINIGIAMNHVNDQENLKQLNLAPVQVNEVEEMDTQEGGNLQHKNIYYICNRCLNLLETPNDGGGDGNDTSPMNGESELACIVQDQEMEEVINIKIWFK</sequence>
<evidence type="ECO:0000313" key="2">
    <source>
        <dbReference type="Proteomes" id="UP000242457"/>
    </source>
</evidence>
<evidence type="ECO:0000313" key="1">
    <source>
        <dbReference type="EMBL" id="PBC26407.1"/>
    </source>
</evidence>
<keyword evidence="2" id="KW-1185">Reference proteome</keyword>
<proteinExistence type="predicted"/>
<name>A0A2A3E3V6_APICC</name>
<protein>
    <submittedName>
        <fullName evidence="1">Uncharacterized protein</fullName>
    </submittedName>
</protein>
<accession>A0A2A3E3V6</accession>
<reference evidence="1 2" key="1">
    <citation type="submission" date="2014-07" db="EMBL/GenBank/DDBJ databases">
        <title>Genomic and transcriptomic analysis on Apis cerana provide comprehensive insights into honey bee biology.</title>
        <authorList>
            <person name="Diao Q."/>
            <person name="Sun L."/>
            <person name="Zheng H."/>
            <person name="Zheng H."/>
            <person name="Xu S."/>
            <person name="Wang S."/>
            <person name="Zeng Z."/>
            <person name="Hu F."/>
            <person name="Su S."/>
            <person name="Wu J."/>
        </authorList>
    </citation>
    <scope>NUCLEOTIDE SEQUENCE [LARGE SCALE GENOMIC DNA]</scope>
    <source>
        <tissue evidence="1">Pupae without intestine</tissue>
    </source>
</reference>